<dbReference type="AlphaFoldDB" id="A0A8X7VIM2"/>
<comment type="caution">
    <text evidence="1">The sequence shown here is derived from an EMBL/GenBank/DDBJ whole genome shotgun (WGS) entry which is preliminary data.</text>
</comment>
<protein>
    <submittedName>
        <fullName evidence="1">Uncharacterized protein</fullName>
    </submittedName>
</protein>
<dbReference type="Proteomes" id="UP000886595">
    <property type="component" value="Unassembled WGS sequence"/>
</dbReference>
<evidence type="ECO:0000313" key="2">
    <source>
        <dbReference type="Proteomes" id="UP000886595"/>
    </source>
</evidence>
<gene>
    <name evidence="1" type="ORF">Bca52824_023227</name>
</gene>
<dbReference type="EMBL" id="JAAMPC010000005">
    <property type="protein sequence ID" value="KAG2311670.1"/>
    <property type="molecule type" value="Genomic_DNA"/>
</dbReference>
<accession>A0A8X7VIM2</accession>
<keyword evidence="2" id="KW-1185">Reference proteome</keyword>
<sequence>MNIQVSASLQVIERVSGSEELWSLYMKRARDRWRQNIIVQVSSHEVPERSWQRGVELQVLERVMAARSRGSCTSCEYQSGLAQRVDVPAL</sequence>
<name>A0A8X7VIM2_BRACI</name>
<reference evidence="1 2" key="1">
    <citation type="submission" date="2020-02" db="EMBL/GenBank/DDBJ databases">
        <authorList>
            <person name="Ma Q."/>
            <person name="Huang Y."/>
            <person name="Song X."/>
            <person name="Pei D."/>
        </authorList>
    </citation>
    <scope>NUCLEOTIDE SEQUENCE [LARGE SCALE GENOMIC DNA]</scope>
    <source>
        <strain evidence="1">Sxm20200214</strain>
        <tissue evidence="1">Leaf</tissue>
    </source>
</reference>
<proteinExistence type="predicted"/>
<organism evidence="1 2">
    <name type="scientific">Brassica carinata</name>
    <name type="common">Ethiopian mustard</name>
    <name type="synonym">Abyssinian cabbage</name>
    <dbReference type="NCBI Taxonomy" id="52824"/>
    <lineage>
        <taxon>Eukaryota</taxon>
        <taxon>Viridiplantae</taxon>
        <taxon>Streptophyta</taxon>
        <taxon>Embryophyta</taxon>
        <taxon>Tracheophyta</taxon>
        <taxon>Spermatophyta</taxon>
        <taxon>Magnoliopsida</taxon>
        <taxon>eudicotyledons</taxon>
        <taxon>Gunneridae</taxon>
        <taxon>Pentapetalae</taxon>
        <taxon>rosids</taxon>
        <taxon>malvids</taxon>
        <taxon>Brassicales</taxon>
        <taxon>Brassicaceae</taxon>
        <taxon>Brassiceae</taxon>
        <taxon>Brassica</taxon>
    </lineage>
</organism>
<evidence type="ECO:0000313" key="1">
    <source>
        <dbReference type="EMBL" id="KAG2311670.1"/>
    </source>
</evidence>